<sequence length="1152" mass="128337">MAGPAQGEQIDGGCFAVLSSYLKRKGKKRNGTKSSHGPLSETEAAPGKGADLSTPPAVPPDTFQETNAAINDKSVETPTDLTQQSVEPGKKEIDDSGLWSRAYQDLDGKTKEWIDAANQNHGEERIQDLATLVKKREEKYKEETPKLRVGAYEVIWRDYAKRVVMWVTTIGDIATGFAPAPIPVVWSALEVLLKANVSQCEDLAAIFGCADEVLRLIRLGKVYHDVYLSGGPRNGVTQNLQNALVDLYKSLMELLAHAFTRLNEGKGSQFLRALVYGGQGEKLVSALAEKESKVSMAAHGCGAVASQEHQKLLESLEKPLRNVEDTVQKLVQKIDQDALENALEYISNIPIGEHQQEKRESRTATTCEWLLNHPEFREWERSDCSSTLWLQGNVGAGKSFLTSKVIDHLSATCQQESEYDQGFAYFYCSRSDPVRRETKYILRSYISQLARVPNHPTMTEKNIHMLYLKAKQEKRGFSLAECKTALIELVNFYPRTIFILDALDECARDTREALVRILRNLVNTGEGTVKVFIASRKEDDIQEYLGSQKVVVISTADNKNDIEKYIEEEMAKVGGAWKSVSAEVKEQVKTTIREKSDGMFRWAYLQWQQLKKLRTNETIRERLGKLPGTLTEAYDEIYSQTEEKVVLQRAVKWVLCAGKPLTSDVLLTAVRLGRNLQYPAASDPIDESTLESNLPSLTLIDPIDESTFESICSHLIVLDLRLRVWKFPHASVAEYFEDRHKSWIGRAPEDVAILVVSCLIDCYSEWAPPELEDEAREFLRKTPDLDNHLDPRHPLQEYASLYWVQHARNTAYQLHEAPGLSDILKRFLGTKGPQKSSSRQYQAWCQLQDIRADMMLNFFDFGDVRPSEKSIFGICRLGLHTLLKGWWDKDIDVSQVNSRGLDLLALAADYGHDELCSELIDRGGDIHRELDRGLGSAFMETIAGSHIKVVTLFLKEGVDPNLPRRGRSPLCLAAEECGEELVETLLKAGADPNLACPACSCGCALAAAASDNKVGVVKLLLKYKANVNLADEYSDYRSPLGAAAYWGSLECAKLLVMNGAEVDAQFDGGYGSVLGAAACGWGGVEMVKYLIEEAGADPAVLFSSPPRLPDSPGVRRDTKINVARYLIEAGYVQESALLSIRFFRTALANEET</sequence>
<feature type="region of interest" description="Disordered" evidence="4">
    <location>
        <begin position="24"/>
        <end position="94"/>
    </location>
</feature>
<evidence type="ECO:0000256" key="4">
    <source>
        <dbReference type="SAM" id="MobiDB-lite"/>
    </source>
</evidence>
<evidence type="ECO:0000313" key="6">
    <source>
        <dbReference type="EMBL" id="TFB02747.1"/>
    </source>
</evidence>
<dbReference type="InterPro" id="IPR027417">
    <property type="entry name" value="P-loop_NTPase"/>
</dbReference>
<dbReference type="PROSITE" id="PS50088">
    <property type="entry name" value="ANK_REPEAT"/>
    <property type="match status" value="2"/>
</dbReference>
<dbReference type="RefSeq" id="XP_073558948.1">
    <property type="nucleotide sequence ID" value="XM_073702648.1"/>
</dbReference>
<evidence type="ECO:0000256" key="2">
    <source>
        <dbReference type="PROSITE-ProRule" id="PRU00023"/>
    </source>
</evidence>
<feature type="repeat" description="ANK" evidence="2">
    <location>
        <begin position="965"/>
        <end position="997"/>
    </location>
</feature>
<feature type="coiled-coil region" evidence="3">
    <location>
        <begin position="313"/>
        <end position="340"/>
    </location>
</feature>
<feature type="compositionally biased region" description="Polar residues" evidence="4">
    <location>
        <begin position="76"/>
        <end position="86"/>
    </location>
</feature>
<dbReference type="PROSITE" id="PS50297">
    <property type="entry name" value="ANK_REP_REGION"/>
    <property type="match status" value="1"/>
</dbReference>
<dbReference type="Gene3D" id="1.25.40.20">
    <property type="entry name" value="Ankyrin repeat-containing domain"/>
    <property type="match status" value="2"/>
</dbReference>
<proteinExistence type="predicted"/>
<dbReference type="InterPro" id="IPR056884">
    <property type="entry name" value="NPHP3-like_N"/>
</dbReference>
<dbReference type="InterPro" id="IPR036770">
    <property type="entry name" value="Ankyrin_rpt-contain_sf"/>
</dbReference>
<organism evidence="6 7">
    <name type="scientific">Trichoderma ghanense</name>
    <dbReference type="NCBI Taxonomy" id="65468"/>
    <lineage>
        <taxon>Eukaryota</taxon>
        <taxon>Fungi</taxon>
        <taxon>Dikarya</taxon>
        <taxon>Ascomycota</taxon>
        <taxon>Pezizomycotina</taxon>
        <taxon>Sordariomycetes</taxon>
        <taxon>Hypocreomycetidae</taxon>
        <taxon>Hypocreales</taxon>
        <taxon>Hypocreaceae</taxon>
        <taxon>Trichoderma</taxon>
    </lineage>
</organism>
<dbReference type="PANTHER" id="PTHR10039">
    <property type="entry name" value="AMELOGENIN"/>
    <property type="match status" value="1"/>
</dbReference>
<keyword evidence="3" id="KW-0175">Coiled coil</keyword>
<dbReference type="PANTHER" id="PTHR10039:SF16">
    <property type="entry name" value="GPI INOSITOL-DEACYLASE"/>
    <property type="match status" value="1"/>
</dbReference>
<evidence type="ECO:0000259" key="5">
    <source>
        <dbReference type="Pfam" id="PF24883"/>
    </source>
</evidence>
<dbReference type="InterPro" id="IPR002110">
    <property type="entry name" value="Ankyrin_rpt"/>
</dbReference>
<evidence type="ECO:0000256" key="3">
    <source>
        <dbReference type="SAM" id="Coils"/>
    </source>
</evidence>
<dbReference type="Pfam" id="PF24883">
    <property type="entry name" value="NPHP3_N"/>
    <property type="match status" value="1"/>
</dbReference>
<accession>A0ABY2H5G2</accession>
<dbReference type="EMBL" id="PPTA01000006">
    <property type="protein sequence ID" value="TFB02747.1"/>
    <property type="molecule type" value="Genomic_DNA"/>
</dbReference>
<dbReference type="SMART" id="SM00248">
    <property type="entry name" value="ANK"/>
    <property type="match status" value="6"/>
</dbReference>
<dbReference type="Gene3D" id="3.40.50.300">
    <property type="entry name" value="P-loop containing nucleotide triphosphate hydrolases"/>
    <property type="match status" value="1"/>
</dbReference>
<evidence type="ECO:0000313" key="7">
    <source>
        <dbReference type="Proteomes" id="UP001642720"/>
    </source>
</evidence>
<comment type="caution">
    <text evidence="6">The sequence shown here is derived from an EMBL/GenBank/DDBJ whole genome shotgun (WGS) entry which is preliminary data.</text>
</comment>
<gene>
    <name evidence="6" type="ORF">CCMA1212_005386</name>
</gene>
<dbReference type="SUPFAM" id="SSF52540">
    <property type="entry name" value="P-loop containing nucleoside triphosphate hydrolases"/>
    <property type="match status" value="1"/>
</dbReference>
<keyword evidence="2" id="KW-0040">ANK repeat</keyword>
<dbReference type="GeneID" id="300577098"/>
<dbReference type="Pfam" id="PF12796">
    <property type="entry name" value="Ank_2"/>
    <property type="match status" value="2"/>
</dbReference>
<feature type="domain" description="Nephrocystin 3-like N-terminal" evidence="5">
    <location>
        <begin position="366"/>
        <end position="536"/>
    </location>
</feature>
<evidence type="ECO:0000256" key="1">
    <source>
        <dbReference type="ARBA" id="ARBA00022737"/>
    </source>
</evidence>
<name>A0ABY2H5G2_9HYPO</name>
<keyword evidence="7" id="KW-1185">Reference proteome</keyword>
<protein>
    <submittedName>
        <fullName evidence="6">Ankyrin-3</fullName>
    </submittedName>
</protein>
<keyword evidence="1" id="KW-0677">Repeat</keyword>
<feature type="repeat" description="ANK" evidence="2">
    <location>
        <begin position="1035"/>
        <end position="1067"/>
    </location>
</feature>
<dbReference type="Proteomes" id="UP001642720">
    <property type="component" value="Unassembled WGS sequence"/>
</dbReference>
<dbReference type="SUPFAM" id="SSF48403">
    <property type="entry name" value="Ankyrin repeat"/>
    <property type="match status" value="1"/>
</dbReference>
<reference evidence="6 7" key="1">
    <citation type="submission" date="2018-01" db="EMBL/GenBank/DDBJ databases">
        <title>Genome characterization of the sugarcane-associated fungus Trichoderma ghanense CCMA-1212 and their application in lignocelulose bioconversion.</title>
        <authorList>
            <person name="Steindorff A.S."/>
            <person name="Mendes T.D."/>
            <person name="Vilela E.S.D."/>
            <person name="Rodrigues D.S."/>
            <person name="Formighieri E.F."/>
            <person name="Melo I.S."/>
            <person name="Favaro L.C.L."/>
        </authorList>
    </citation>
    <scope>NUCLEOTIDE SEQUENCE [LARGE SCALE GENOMIC DNA]</scope>
    <source>
        <strain evidence="6 7">CCMA-1212</strain>
    </source>
</reference>